<comment type="subunit">
    <text evidence="2">Interacts transiently with the RNA polymerase catalytic core formed by RpoA, RpoB, RpoC and RpoZ (2 alpha, 1 beta, 1 beta' and 1 omega subunit) to form the RNA polymerase holoenzyme that can initiate transcription.</text>
</comment>
<keyword evidence="5" id="KW-0804">Transcription</keyword>
<organism evidence="8 9">
    <name type="scientific">Kitasatospora viridis</name>
    <dbReference type="NCBI Taxonomy" id="281105"/>
    <lineage>
        <taxon>Bacteria</taxon>
        <taxon>Bacillati</taxon>
        <taxon>Actinomycetota</taxon>
        <taxon>Actinomycetes</taxon>
        <taxon>Kitasatosporales</taxon>
        <taxon>Streptomycetaceae</taxon>
        <taxon>Kitasatospora</taxon>
    </lineage>
</organism>
<dbReference type="InterPro" id="IPR007627">
    <property type="entry name" value="RNA_pol_sigma70_r2"/>
</dbReference>
<dbReference type="InterPro" id="IPR013249">
    <property type="entry name" value="RNA_pol_sigma70_r4_t2"/>
</dbReference>
<dbReference type="Gene3D" id="1.10.10.10">
    <property type="entry name" value="Winged helix-like DNA-binding domain superfamily/Winged helix DNA-binding domain"/>
    <property type="match status" value="1"/>
</dbReference>
<dbReference type="Pfam" id="PF04542">
    <property type="entry name" value="Sigma70_r2"/>
    <property type="match status" value="1"/>
</dbReference>
<dbReference type="NCBIfam" id="NF007214">
    <property type="entry name" value="PRK09636.1"/>
    <property type="match status" value="1"/>
</dbReference>
<dbReference type="GO" id="GO:0016987">
    <property type="term" value="F:sigma factor activity"/>
    <property type="evidence" value="ECO:0007669"/>
    <property type="project" value="UniProtKB-KW"/>
</dbReference>
<sequence length="308" mass="33696">MPRRRAVCEPGAVTTAQREDPFLENRRLLFGTAYRMLGSVADAEDVLQDAWLKWAEADRSGVLNPRAYLVRTVTNLSLNKLTSARARRESYVGTWLPEPLLTAPDVAEDAELAESVSLAMLVVLETLSPLERAVFVLREVFGYSNAELAETLGKSEAAVRQLAHRAKAHVQERRPRFETGAAERRAVTERFLAACGSGEASKVMELLAPEVVSWSDGGGVVRAALRPIQGSDRVARWALGVLAKPELRDATAAFCWINGEEGVLFTAPDGSLVGALAVEVLDGVVHTMRCMINPAKLDGLRRSEPFRF</sequence>
<dbReference type="PANTHER" id="PTHR30173:SF36">
    <property type="entry name" value="ECF RNA POLYMERASE SIGMA FACTOR SIGJ"/>
    <property type="match status" value="1"/>
</dbReference>
<evidence type="ECO:0000256" key="2">
    <source>
        <dbReference type="ARBA" id="ARBA00011344"/>
    </source>
</evidence>
<evidence type="ECO:0000313" key="9">
    <source>
        <dbReference type="Proteomes" id="UP000317940"/>
    </source>
</evidence>
<dbReference type="InterPro" id="IPR013324">
    <property type="entry name" value="RNA_pol_sigma_r3/r4-like"/>
</dbReference>
<dbReference type="NCBIfam" id="TIGR02937">
    <property type="entry name" value="sigma70-ECF"/>
    <property type="match status" value="1"/>
</dbReference>
<dbReference type="PANTHER" id="PTHR30173">
    <property type="entry name" value="SIGMA 19 FACTOR"/>
    <property type="match status" value="1"/>
</dbReference>
<dbReference type="InterPro" id="IPR013325">
    <property type="entry name" value="RNA_pol_sigma_r2"/>
</dbReference>
<dbReference type="SUPFAM" id="SSF88659">
    <property type="entry name" value="Sigma3 and sigma4 domains of RNA polymerase sigma factors"/>
    <property type="match status" value="1"/>
</dbReference>
<dbReference type="AlphaFoldDB" id="A0A561UG64"/>
<dbReference type="Pfam" id="PF08281">
    <property type="entry name" value="Sigma70_r4_2"/>
    <property type="match status" value="1"/>
</dbReference>
<gene>
    <name evidence="8" type="ORF">FHX73_112146</name>
</gene>
<dbReference type="EMBL" id="VIWT01000001">
    <property type="protein sequence ID" value="TWF98338.1"/>
    <property type="molecule type" value="Genomic_DNA"/>
</dbReference>
<keyword evidence="3" id="KW-0805">Transcription regulation</keyword>
<dbReference type="InterPro" id="IPR036388">
    <property type="entry name" value="WH-like_DNA-bd_sf"/>
</dbReference>
<evidence type="ECO:0000259" key="7">
    <source>
        <dbReference type="Pfam" id="PF08281"/>
    </source>
</evidence>
<dbReference type="SUPFAM" id="SSF88946">
    <property type="entry name" value="Sigma2 domain of RNA polymerase sigma factors"/>
    <property type="match status" value="1"/>
</dbReference>
<evidence type="ECO:0000256" key="1">
    <source>
        <dbReference type="ARBA" id="ARBA00010641"/>
    </source>
</evidence>
<dbReference type="InterPro" id="IPR032710">
    <property type="entry name" value="NTF2-like_dom_sf"/>
</dbReference>
<dbReference type="CDD" id="cd06171">
    <property type="entry name" value="Sigma70_r4"/>
    <property type="match status" value="1"/>
</dbReference>
<comment type="similarity">
    <text evidence="1">Belongs to the sigma-70 factor family. ECF subfamily.</text>
</comment>
<name>A0A561UG64_9ACTN</name>
<evidence type="ECO:0000256" key="4">
    <source>
        <dbReference type="ARBA" id="ARBA00023082"/>
    </source>
</evidence>
<evidence type="ECO:0000313" key="8">
    <source>
        <dbReference type="EMBL" id="TWF98338.1"/>
    </source>
</evidence>
<dbReference type="InterPro" id="IPR014303">
    <property type="entry name" value="RNA_pol_sigma-70_ECF"/>
</dbReference>
<dbReference type="InterPro" id="IPR052704">
    <property type="entry name" value="ECF_Sigma-70_Domain"/>
</dbReference>
<evidence type="ECO:0000256" key="5">
    <source>
        <dbReference type="ARBA" id="ARBA00023163"/>
    </source>
</evidence>
<evidence type="ECO:0000259" key="6">
    <source>
        <dbReference type="Pfam" id="PF04542"/>
    </source>
</evidence>
<protein>
    <submittedName>
        <fullName evidence="8">RNA polymerase sigma-70 factor (ECF subfamily)</fullName>
    </submittedName>
</protein>
<feature type="domain" description="RNA polymerase sigma factor 70 region 4 type 2" evidence="7">
    <location>
        <begin position="119"/>
        <end position="169"/>
    </location>
</feature>
<proteinExistence type="inferred from homology"/>
<accession>A0A561UG64</accession>
<reference evidence="8 9" key="1">
    <citation type="submission" date="2019-06" db="EMBL/GenBank/DDBJ databases">
        <title>Sequencing the genomes of 1000 actinobacteria strains.</title>
        <authorList>
            <person name="Klenk H.-P."/>
        </authorList>
    </citation>
    <scope>NUCLEOTIDE SEQUENCE [LARGE SCALE GENOMIC DNA]</scope>
    <source>
        <strain evidence="8 9">DSM 44826</strain>
    </source>
</reference>
<feature type="domain" description="RNA polymerase sigma-70 region 2" evidence="6">
    <location>
        <begin position="24"/>
        <end position="85"/>
    </location>
</feature>
<keyword evidence="4" id="KW-0731">Sigma factor</keyword>
<dbReference type="GO" id="GO:0006352">
    <property type="term" value="P:DNA-templated transcription initiation"/>
    <property type="evidence" value="ECO:0007669"/>
    <property type="project" value="InterPro"/>
</dbReference>
<dbReference type="InterPro" id="IPR014284">
    <property type="entry name" value="RNA_pol_sigma-70_dom"/>
</dbReference>
<dbReference type="GO" id="GO:0003677">
    <property type="term" value="F:DNA binding"/>
    <property type="evidence" value="ECO:0007669"/>
    <property type="project" value="InterPro"/>
</dbReference>
<dbReference type="Gene3D" id="1.10.1740.10">
    <property type="match status" value="1"/>
</dbReference>
<dbReference type="NCBIfam" id="TIGR02957">
    <property type="entry name" value="SigX4"/>
    <property type="match status" value="1"/>
</dbReference>
<dbReference type="Proteomes" id="UP000317940">
    <property type="component" value="Unassembled WGS sequence"/>
</dbReference>
<dbReference type="SUPFAM" id="SSF54427">
    <property type="entry name" value="NTF2-like"/>
    <property type="match status" value="1"/>
</dbReference>
<comment type="caution">
    <text evidence="8">The sequence shown here is derived from an EMBL/GenBank/DDBJ whole genome shotgun (WGS) entry which is preliminary data.</text>
</comment>
<keyword evidence="9" id="KW-1185">Reference proteome</keyword>
<evidence type="ECO:0000256" key="3">
    <source>
        <dbReference type="ARBA" id="ARBA00023015"/>
    </source>
</evidence>